<dbReference type="GO" id="GO:0016491">
    <property type="term" value="F:oxidoreductase activity"/>
    <property type="evidence" value="ECO:0007669"/>
    <property type="project" value="UniProtKB-UniRule"/>
</dbReference>
<evidence type="ECO:0000256" key="13">
    <source>
        <dbReference type="ARBA" id="ARBA00023075"/>
    </source>
</evidence>
<feature type="transmembrane region" description="Helical" evidence="19">
    <location>
        <begin position="114"/>
        <end position="134"/>
    </location>
</feature>
<evidence type="ECO:0000256" key="6">
    <source>
        <dbReference type="ARBA" id="ARBA00022660"/>
    </source>
</evidence>
<feature type="transmembrane region" description="Helical" evidence="19">
    <location>
        <begin position="348"/>
        <end position="371"/>
    </location>
</feature>
<feature type="transmembrane region" description="Helical" evidence="19">
    <location>
        <begin position="324"/>
        <end position="341"/>
    </location>
</feature>
<keyword evidence="12 18" id="KW-0408">Iron</keyword>
<keyword evidence="11 19" id="KW-1133">Transmembrane helix</keyword>
<proteinExistence type="inferred from homology"/>
<feature type="transmembrane region" description="Helical" evidence="19">
    <location>
        <begin position="230"/>
        <end position="251"/>
    </location>
</feature>
<evidence type="ECO:0000259" key="21">
    <source>
        <dbReference type="PROSITE" id="PS51003"/>
    </source>
</evidence>
<dbReference type="GO" id="GO:0046872">
    <property type="term" value="F:metal ion binding"/>
    <property type="evidence" value="ECO:0007669"/>
    <property type="project" value="UniProtKB-UniRule"/>
</dbReference>
<evidence type="ECO:0000256" key="15">
    <source>
        <dbReference type="ARBA" id="ARBA00023136"/>
    </source>
</evidence>
<dbReference type="Pfam" id="PF00033">
    <property type="entry name" value="Cytochrome_B"/>
    <property type="match status" value="1"/>
</dbReference>
<evidence type="ECO:0000256" key="4">
    <source>
        <dbReference type="ARBA" id="ARBA00022448"/>
    </source>
</evidence>
<gene>
    <name evidence="22" type="primary">cob</name>
</gene>
<name>Q6Y4R0_CUCMI</name>
<comment type="cofactor">
    <cofactor evidence="19">
        <name>heme b</name>
        <dbReference type="ChEBI" id="CHEBI:60344"/>
    </cofactor>
    <text evidence="19">Binds 2 heme groups non-covalently.</text>
</comment>
<evidence type="ECO:0000256" key="3">
    <source>
        <dbReference type="ARBA" id="ARBA00013531"/>
    </source>
</evidence>
<dbReference type="InterPro" id="IPR005797">
    <property type="entry name" value="Cyt_b/b6_N"/>
</dbReference>
<feature type="transmembrane region" description="Helical" evidence="19">
    <location>
        <begin position="30"/>
        <end position="52"/>
    </location>
</feature>
<evidence type="ECO:0000256" key="10">
    <source>
        <dbReference type="ARBA" id="ARBA00022982"/>
    </source>
</evidence>
<dbReference type="PIRSF" id="PIRSF038885">
    <property type="entry name" value="COB"/>
    <property type="match status" value="1"/>
</dbReference>
<evidence type="ECO:0000256" key="9">
    <source>
        <dbReference type="ARBA" id="ARBA00022792"/>
    </source>
</evidence>
<comment type="function">
    <text evidence="1 19">Component of the ubiquinol-cytochrome c reductase complex (complex III or cytochrome b-c1 complex) that is part of the mitochondrial respiratory chain. The b-c1 complex mediates electron transfer from ubiquinol to cytochrome c. Contributes to the generation of a proton gradient across the mitochondrial membrane that is then used for ATP synthesis.</text>
</comment>
<evidence type="ECO:0000256" key="19">
    <source>
        <dbReference type="RuleBase" id="RU362117"/>
    </source>
</evidence>
<feature type="domain" description="Cytochrome b/b6 N-terminal region profile" evidence="20">
    <location>
        <begin position="1"/>
        <end position="210"/>
    </location>
</feature>
<keyword evidence="5 18" id="KW-0349">Heme</keyword>
<feature type="binding site" description="axial binding residue" evidence="18">
    <location>
        <position position="98"/>
    </location>
    <ligand>
        <name>heme b</name>
        <dbReference type="ChEBI" id="CHEBI:60344"/>
        <label>b566</label>
    </ligand>
    <ligandPart>
        <name>Fe</name>
        <dbReference type="ChEBI" id="CHEBI:18248"/>
    </ligandPart>
</feature>
<evidence type="ECO:0000313" key="22">
    <source>
        <dbReference type="EMBL" id="AAR02395.1"/>
    </source>
</evidence>
<feature type="binding site" description="axial binding residue" evidence="18">
    <location>
        <position position="197"/>
    </location>
    <ligand>
        <name>heme b</name>
        <dbReference type="ChEBI" id="CHEBI:60344"/>
        <label>b566</label>
    </ligand>
    <ligandPart>
        <name>Fe</name>
        <dbReference type="ChEBI" id="CHEBI:18248"/>
    </ligandPart>
</feature>
<dbReference type="PROSITE" id="PS51002">
    <property type="entry name" value="CYTB_NTER"/>
    <property type="match status" value="1"/>
</dbReference>
<dbReference type="CDD" id="cd00290">
    <property type="entry name" value="cytochrome_b_C"/>
    <property type="match status" value="1"/>
</dbReference>
<evidence type="ECO:0000256" key="18">
    <source>
        <dbReference type="PIRSR" id="PIRSR038885-2"/>
    </source>
</evidence>
<evidence type="ECO:0000256" key="1">
    <source>
        <dbReference type="ARBA" id="ARBA00002566"/>
    </source>
</evidence>
<feature type="transmembrane region" description="Helical" evidence="19">
    <location>
        <begin position="179"/>
        <end position="201"/>
    </location>
</feature>
<feature type="binding site" description="axial binding residue" evidence="18">
    <location>
        <position position="84"/>
    </location>
    <ligand>
        <name>heme b</name>
        <dbReference type="ChEBI" id="CHEBI:60344"/>
        <label>b562</label>
    </ligand>
    <ligandPart>
        <name>Fe</name>
        <dbReference type="ChEBI" id="CHEBI:18248"/>
    </ligandPart>
</feature>
<evidence type="ECO:0000256" key="8">
    <source>
        <dbReference type="ARBA" id="ARBA00022723"/>
    </source>
</evidence>
<dbReference type="GO" id="GO:0008121">
    <property type="term" value="F:quinol-cytochrome-c reductase activity"/>
    <property type="evidence" value="ECO:0007669"/>
    <property type="project" value="InterPro"/>
</dbReference>
<dbReference type="InterPro" id="IPR016174">
    <property type="entry name" value="Di-haem_cyt_TM"/>
</dbReference>
<comment type="cofactor">
    <cofactor evidence="18">
        <name>heme</name>
        <dbReference type="ChEBI" id="CHEBI:30413"/>
    </cofactor>
    <text evidence="18">Binds 2 heme groups non-covalently.</text>
</comment>
<accession>Q6Y4R0</accession>
<protein>
    <recommendedName>
        <fullName evidence="3 19">Cytochrome b</fullName>
    </recommendedName>
</protein>
<evidence type="ECO:0000256" key="14">
    <source>
        <dbReference type="ARBA" id="ARBA00023128"/>
    </source>
</evidence>
<dbReference type="GO" id="GO:0006122">
    <property type="term" value="P:mitochondrial electron transport, ubiquinol to cytochrome c"/>
    <property type="evidence" value="ECO:0007669"/>
    <property type="project" value="TreeGrafter"/>
</dbReference>
<keyword evidence="13" id="KW-0830">Ubiquinone</keyword>
<reference evidence="22" key="1">
    <citation type="journal article" date="2004" name="Mol. Phylogenet. Evol.">
        <title>Complete mitochondrial genome DNA sequence for two ophiuroids and a holothuroid: the utility of protein gene sequence and gene maps in the analyses of deep deuterostome phylogeny.</title>
        <authorList>
            <person name="Scouras A."/>
            <person name="Beckenbach K."/>
            <person name="Arndt A."/>
            <person name="Smith M.J."/>
        </authorList>
    </citation>
    <scope>NUCLEOTIDE SEQUENCE</scope>
</reference>
<evidence type="ECO:0000256" key="7">
    <source>
        <dbReference type="ARBA" id="ARBA00022692"/>
    </source>
</evidence>
<dbReference type="FunFam" id="1.20.810.10:FF:000002">
    <property type="entry name" value="Cytochrome b"/>
    <property type="match status" value="1"/>
</dbReference>
<evidence type="ECO:0000256" key="12">
    <source>
        <dbReference type="ARBA" id="ARBA00023004"/>
    </source>
</evidence>
<feature type="transmembrane region" description="Helical" evidence="19">
    <location>
        <begin position="141"/>
        <end position="159"/>
    </location>
</feature>
<keyword evidence="9" id="KW-0999">Mitochondrion inner membrane</keyword>
<organism evidence="22">
    <name type="scientific">Cucumaria miniata</name>
    <name type="common">Orange sea cucumber</name>
    <dbReference type="NCBI Taxonomy" id="28833"/>
    <lineage>
        <taxon>Eukaryota</taxon>
        <taxon>Metazoa</taxon>
        <taxon>Echinodermata</taxon>
        <taxon>Eleutherozoa</taxon>
        <taxon>Echinozoa</taxon>
        <taxon>Holothuroidea</taxon>
        <taxon>Dendrochirotacea</taxon>
        <taxon>Dendrochirotida</taxon>
        <taxon>Cucumariidae</taxon>
        <taxon>Cucumaria</taxon>
    </lineage>
</organism>
<evidence type="ECO:0000256" key="2">
    <source>
        <dbReference type="ARBA" id="ARBA00004448"/>
    </source>
</evidence>
<keyword evidence="4 19" id="KW-0813">Transport</keyword>
<comment type="subcellular location">
    <subcellularLocation>
        <location evidence="2">Mitochondrion inner membrane</location>
        <topology evidence="2">Multi-pass membrane protein</topology>
    </subcellularLocation>
</comment>
<feature type="transmembrane region" description="Helical" evidence="19">
    <location>
        <begin position="90"/>
        <end position="108"/>
    </location>
</feature>
<keyword evidence="14 19" id="KW-0496">Mitochondrion</keyword>
<keyword evidence="6 19" id="KW-0679">Respiratory chain</keyword>
<comment type="similarity">
    <text evidence="16 19">Belongs to the cytochrome b family.</text>
</comment>
<dbReference type="PANTHER" id="PTHR19271">
    <property type="entry name" value="CYTOCHROME B"/>
    <property type="match status" value="1"/>
</dbReference>
<keyword evidence="10 19" id="KW-0249">Electron transport</keyword>
<dbReference type="Pfam" id="PF00032">
    <property type="entry name" value="Cytochrom_B_C"/>
    <property type="match status" value="1"/>
</dbReference>
<dbReference type="Gene3D" id="1.20.810.10">
    <property type="entry name" value="Cytochrome Bc1 Complex, Chain C"/>
    <property type="match status" value="1"/>
</dbReference>
<dbReference type="InterPro" id="IPR048260">
    <property type="entry name" value="Cytochrome_b_C_euk/bac"/>
</dbReference>
<evidence type="ECO:0000259" key="20">
    <source>
        <dbReference type="PROSITE" id="PS51002"/>
    </source>
</evidence>
<evidence type="ECO:0000256" key="16">
    <source>
        <dbReference type="ARBA" id="ARBA00061233"/>
    </source>
</evidence>
<evidence type="ECO:0000256" key="5">
    <source>
        <dbReference type="ARBA" id="ARBA00022617"/>
    </source>
</evidence>
<feature type="domain" description="Cytochrome b/b6 C-terminal region profile" evidence="21">
    <location>
        <begin position="211"/>
        <end position="380"/>
    </location>
</feature>
<feature type="transmembrane region" description="Helical" evidence="19">
    <location>
        <begin position="289"/>
        <end position="312"/>
    </location>
</feature>
<dbReference type="SUPFAM" id="SSF81648">
    <property type="entry name" value="a domain/subunit of cytochrome bc1 complex (Ubiquinol-cytochrome c reductase)"/>
    <property type="match status" value="1"/>
</dbReference>
<feature type="binding site" evidence="17">
    <location>
        <position position="202"/>
    </location>
    <ligand>
        <name>a ubiquinone</name>
        <dbReference type="ChEBI" id="CHEBI:16389"/>
    </ligand>
</feature>
<dbReference type="InterPro" id="IPR036150">
    <property type="entry name" value="Cyt_b/b6_C_sf"/>
</dbReference>
<geneLocation type="mitochondrion" evidence="22"/>
<sequence>MTSPIRKSHPLFRIVNSSLVDLPSPSNLSVWWNFGSLLGLCLIIQILTGLFLSMHYTADISLAFSSVSHICRDVNNGWLLRNVHANTGSFFFICIYCHIGRGIYYGSYVNQETWNTGVILFLITMITAFVGYVLPWGQMSFWAATVITNLLSAIPYIGNELVQWVWGGFSVDNATLSRFFSFHFLFPFIIAALSVIHLLFLHQTGSNNPTGLNSNIDKTPFHTYFSTKDIAGFILLIAGILTLALLAPTALNDPENFIPANPLITPTHIQPEWYFLFAYAILRSIPNKLGGVIALVAAVLIWFIIPLVHTSWNQSSTFRPLTQITFWVLIATFIILTWIGSQPVEEPFIIIGQVASALYFSIFIIFFPFVATLENTIIKI</sequence>
<dbReference type="InterPro" id="IPR030689">
    <property type="entry name" value="Cytochrome_b"/>
</dbReference>
<dbReference type="InterPro" id="IPR048259">
    <property type="entry name" value="Cytochrome_b_N_euk/bac"/>
</dbReference>
<dbReference type="GO" id="GO:0005743">
    <property type="term" value="C:mitochondrial inner membrane"/>
    <property type="evidence" value="ECO:0007669"/>
    <property type="project" value="UniProtKB-SubCell"/>
</dbReference>
<evidence type="ECO:0000256" key="11">
    <source>
        <dbReference type="ARBA" id="ARBA00022989"/>
    </source>
</evidence>
<keyword evidence="7 19" id="KW-0812">Transmembrane</keyword>
<feature type="binding site" description="axial binding residue" evidence="18">
    <location>
        <position position="183"/>
    </location>
    <ligand>
        <name>heme b</name>
        <dbReference type="ChEBI" id="CHEBI:60344"/>
        <label>b562</label>
    </ligand>
    <ligandPart>
        <name>Fe</name>
        <dbReference type="ChEBI" id="CHEBI:18248"/>
    </ligandPart>
</feature>
<dbReference type="AlphaFoldDB" id="Q6Y4R0"/>
<dbReference type="SUPFAM" id="SSF81342">
    <property type="entry name" value="Transmembrane di-heme cytochromes"/>
    <property type="match status" value="1"/>
</dbReference>
<dbReference type="GO" id="GO:0045275">
    <property type="term" value="C:respiratory chain complex III"/>
    <property type="evidence" value="ECO:0007669"/>
    <property type="project" value="InterPro"/>
</dbReference>
<dbReference type="PROSITE" id="PS51003">
    <property type="entry name" value="CYTB_CTER"/>
    <property type="match status" value="1"/>
</dbReference>
<dbReference type="CDD" id="cd00284">
    <property type="entry name" value="Cytochrome_b_N"/>
    <property type="match status" value="1"/>
</dbReference>
<keyword evidence="15 19" id="KW-0472">Membrane</keyword>
<evidence type="ECO:0000256" key="17">
    <source>
        <dbReference type="PIRSR" id="PIRSR038885-1"/>
    </source>
</evidence>
<dbReference type="InterPro" id="IPR005798">
    <property type="entry name" value="Cyt_b/b6_C"/>
</dbReference>
<dbReference type="EMBL" id="AY182376">
    <property type="protein sequence ID" value="AAR02395.1"/>
    <property type="molecule type" value="Genomic_DNA"/>
</dbReference>
<dbReference type="PANTHER" id="PTHR19271:SF16">
    <property type="entry name" value="CYTOCHROME B"/>
    <property type="match status" value="1"/>
</dbReference>
<dbReference type="InterPro" id="IPR027387">
    <property type="entry name" value="Cytb/b6-like_sf"/>
</dbReference>
<keyword evidence="8 18" id="KW-0479">Metal-binding</keyword>